<keyword evidence="7" id="KW-0472">Membrane</keyword>
<feature type="domain" description="Impact N-terminal" evidence="10">
    <location>
        <begin position="206"/>
        <end position="318"/>
    </location>
</feature>
<dbReference type="SUPFAM" id="SSF54211">
    <property type="entry name" value="Ribosomal protein S5 domain 2-like"/>
    <property type="match status" value="1"/>
</dbReference>
<keyword evidence="3" id="KW-1003">Cell membrane</keyword>
<dbReference type="GO" id="GO:0003924">
    <property type="term" value="F:GTPase activity"/>
    <property type="evidence" value="ECO:0007669"/>
    <property type="project" value="InterPro"/>
</dbReference>
<name>A0A4T0FJA4_9BASI</name>
<dbReference type="InterPro" id="IPR020568">
    <property type="entry name" value="Ribosomal_Su5_D2-typ_SF"/>
</dbReference>
<accession>A0A4T0FJA4</accession>
<dbReference type="InterPro" id="IPR001498">
    <property type="entry name" value="Impact_N"/>
</dbReference>
<comment type="subcellular location">
    <subcellularLocation>
        <location evidence="1">Cell membrane</location>
        <topology evidence="1">Lipid-anchor</topology>
        <orientation evidence="1">Cytoplasmic side</orientation>
    </subcellularLocation>
</comment>
<proteinExistence type="inferred from homology"/>
<dbReference type="FunFam" id="3.40.50.300:FF:000983">
    <property type="entry name" value="Rho family GTPase"/>
    <property type="match status" value="1"/>
</dbReference>
<comment type="caution">
    <text evidence="11">The sequence shown here is derived from an EMBL/GenBank/DDBJ whole genome shotgun (WGS) entry which is preliminary data.</text>
</comment>
<dbReference type="PROSITE" id="PS51419">
    <property type="entry name" value="RAB"/>
    <property type="match status" value="1"/>
</dbReference>
<dbReference type="GO" id="GO:0005886">
    <property type="term" value="C:plasma membrane"/>
    <property type="evidence" value="ECO:0007669"/>
    <property type="project" value="UniProtKB-SubCell"/>
</dbReference>
<dbReference type="Gene3D" id="3.30.230.30">
    <property type="entry name" value="Impact, N-terminal domain"/>
    <property type="match status" value="1"/>
</dbReference>
<sequence length="394" mass="44379">MNNTLPPGKKPDVKKKLVVTGDGGCGKTCLLIVYAEHRFPEEYVPTVFENYVSYPTFDGKIVELALWDTAGQEEYDRLRPLSYPESDIILIVFSIDYPTSLENVKDKWFPEVSHFCSGVPRILVGTKIDLRQDPETRRMLSMQGLKPVSYEQGLAVSKEIGAAKYVECSAKKSQGVIELFDQALKESMKGKLTKFVKKRRNCVLLKSLFVAYLYPVTSEKEISQAKFQIKQSHSTPPDHSIYAYRFIGLKTSKSGLNQDDFTVKSAYDDDGEKWAGKRILEALEQSQTIDALIVVCRWYGGVMLGPVRFQHIKDLSTELCDEMKRKEGLNEAIETLKGLDDSISALKGQLGMERKAASYENMDTGKAERLIKARKGTLDILKKKMAQKVESKSA</sequence>
<dbReference type="InterPro" id="IPR036956">
    <property type="entry name" value="Impact_N_sf"/>
</dbReference>
<keyword evidence="4" id="KW-0488">Methylation</keyword>
<dbReference type="PROSITE" id="PS51420">
    <property type="entry name" value="RHO"/>
    <property type="match status" value="1"/>
</dbReference>
<dbReference type="InterPro" id="IPR003578">
    <property type="entry name" value="Small_GTPase_Rho"/>
</dbReference>
<evidence type="ECO:0000256" key="3">
    <source>
        <dbReference type="ARBA" id="ARBA00022475"/>
    </source>
</evidence>
<dbReference type="PANTHER" id="PTHR24072">
    <property type="entry name" value="RHO FAMILY GTPASE"/>
    <property type="match status" value="1"/>
</dbReference>
<dbReference type="SUPFAM" id="SSF52540">
    <property type="entry name" value="P-loop containing nucleoside triphosphate hydrolases"/>
    <property type="match status" value="1"/>
</dbReference>
<keyword evidence="5" id="KW-0547">Nucleotide-binding</keyword>
<dbReference type="SMART" id="SM00175">
    <property type="entry name" value="RAB"/>
    <property type="match status" value="1"/>
</dbReference>
<evidence type="ECO:0000256" key="5">
    <source>
        <dbReference type="ARBA" id="ARBA00022741"/>
    </source>
</evidence>
<evidence type="ECO:0000313" key="12">
    <source>
        <dbReference type="Proteomes" id="UP000310189"/>
    </source>
</evidence>
<dbReference type="InterPro" id="IPR001806">
    <property type="entry name" value="Small_GTPase"/>
</dbReference>
<dbReference type="Gene3D" id="3.40.50.300">
    <property type="entry name" value="P-loop containing nucleotide triphosphate hydrolases"/>
    <property type="match status" value="1"/>
</dbReference>
<comment type="similarity">
    <text evidence="2">Belongs to the small GTPase superfamily. Rho family.</text>
</comment>
<evidence type="ECO:0000256" key="2">
    <source>
        <dbReference type="ARBA" id="ARBA00010142"/>
    </source>
</evidence>
<dbReference type="OrthoDB" id="8830751at2759"/>
<evidence type="ECO:0000259" key="10">
    <source>
        <dbReference type="Pfam" id="PF01205"/>
    </source>
</evidence>
<organism evidence="11 12">
    <name type="scientific">Wallemia hederae</name>
    <dbReference type="NCBI Taxonomy" id="1540922"/>
    <lineage>
        <taxon>Eukaryota</taxon>
        <taxon>Fungi</taxon>
        <taxon>Dikarya</taxon>
        <taxon>Basidiomycota</taxon>
        <taxon>Wallemiomycotina</taxon>
        <taxon>Wallemiomycetes</taxon>
        <taxon>Wallemiales</taxon>
        <taxon>Wallemiaceae</taxon>
        <taxon>Wallemia</taxon>
    </lineage>
</organism>
<dbReference type="Proteomes" id="UP000310189">
    <property type="component" value="Unassembled WGS sequence"/>
</dbReference>
<keyword evidence="8" id="KW-0449">Lipoprotein</keyword>
<evidence type="ECO:0000256" key="6">
    <source>
        <dbReference type="ARBA" id="ARBA00023134"/>
    </source>
</evidence>
<evidence type="ECO:0000256" key="7">
    <source>
        <dbReference type="ARBA" id="ARBA00023136"/>
    </source>
</evidence>
<dbReference type="CDD" id="cd04132">
    <property type="entry name" value="Rho4_like"/>
    <property type="match status" value="1"/>
</dbReference>
<dbReference type="PRINTS" id="PR00449">
    <property type="entry name" value="RASTRNSFRMNG"/>
</dbReference>
<protein>
    <recommendedName>
        <fullName evidence="10">Impact N-terminal domain-containing protein</fullName>
    </recommendedName>
</protein>
<dbReference type="Pfam" id="PF00071">
    <property type="entry name" value="Ras"/>
    <property type="match status" value="1"/>
</dbReference>
<dbReference type="GO" id="GO:0007264">
    <property type="term" value="P:small GTPase-mediated signal transduction"/>
    <property type="evidence" value="ECO:0007669"/>
    <property type="project" value="InterPro"/>
</dbReference>
<dbReference type="AlphaFoldDB" id="A0A4T0FJA4"/>
<evidence type="ECO:0000256" key="8">
    <source>
        <dbReference type="ARBA" id="ARBA00023288"/>
    </source>
</evidence>
<dbReference type="SMART" id="SM00173">
    <property type="entry name" value="RAS"/>
    <property type="match status" value="1"/>
</dbReference>
<dbReference type="NCBIfam" id="TIGR00231">
    <property type="entry name" value="small_GTP"/>
    <property type="match status" value="1"/>
</dbReference>
<dbReference type="InterPro" id="IPR005225">
    <property type="entry name" value="Small_GTP-bd"/>
</dbReference>
<gene>
    <name evidence="11" type="ORF">E3P99_03582</name>
</gene>
<dbReference type="GO" id="GO:0005525">
    <property type="term" value="F:GTP binding"/>
    <property type="evidence" value="ECO:0007669"/>
    <property type="project" value="UniProtKB-KW"/>
</dbReference>
<dbReference type="EMBL" id="SPNW01000075">
    <property type="protein sequence ID" value="TIA86766.1"/>
    <property type="molecule type" value="Genomic_DNA"/>
</dbReference>
<evidence type="ECO:0000256" key="1">
    <source>
        <dbReference type="ARBA" id="ARBA00004342"/>
    </source>
</evidence>
<dbReference type="InterPro" id="IPR027417">
    <property type="entry name" value="P-loop_NTPase"/>
</dbReference>
<evidence type="ECO:0000256" key="9">
    <source>
        <dbReference type="ARBA" id="ARBA00023289"/>
    </source>
</evidence>
<keyword evidence="9" id="KW-0636">Prenylation</keyword>
<evidence type="ECO:0000256" key="4">
    <source>
        <dbReference type="ARBA" id="ARBA00022481"/>
    </source>
</evidence>
<dbReference type="Pfam" id="PF01205">
    <property type="entry name" value="Impact_N"/>
    <property type="match status" value="1"/>
</dbReference>
<dbReference type="PROSITE" id="PS51421">
    <property type="entry name" value="RAS"/>
    <property type="match status" value="1"/>
</dbReference>
<evidence type="ECO:0000313" key="11">
    <source>
        <dbReference type="EMBL" id="TIA86766.1"/>
    </source>
</evidence>
<keyword evidence="12" id="KW-1185">Reference proteome</keyword>
<keyword evidence="6" id="KW-0342">GTP-binding</keyword>
<reference evidence="11 12" key="1">
    <citation type="submission" date="2019-03" db="EMBL/GenBank/DDBJ databases">
        <title>Sequencing 23 genomes of Wallemia ichthyophaga.</title>
        <authorList>
            <person name="Gostincar C."/>
        </authorList>
    </citation>
    <scope>NUCLEOTIDE SEQUENCE [LARGE SCALE GENOMIC DNA]</scope>
    <source>
        <strain evidence="11 12">EXF-5753</strain>
    </source>
</reference>
<dbReference type="SMART" id="SM00174">
    <property type="entry name" value="RHO"/>
    <property type="match status" value="1"/>
</dbReference>